<accession>A0A921MB46</accession>
<evidence type="ECO:0000313" key="2">
    <source>
        <dbReference type="Proteomes" id="UP000784435"/>
    </source>
</evidence>
<organism evidence="1 2">
    <name type="scientific">Brevibacterium senegalense</name>
    <dbReference type="NCBI Taxonomy" id="1033736"/>
    <lineage>
        <taxon>Bacteria</taxon>
        <taxon>Bacillati</taxon>
        <taxon>Actinomycetota</taxon>
        <taxon>Actinomycetes</taxon>
        <taxon>Micrococcales</taxon>
        <taxon>Brevibacteriaceae</taxon>
        <taxon>Brevibacterium</taxon>
    </lineage>
</organism>
<dbReference type="Proteomes" id="UP000784435">
    <property type="component" value="Unassembled WGS sequence"/>
</dbReference>
<name>A0A921MB46_9MICO</name>
<comment type="caution">
    <text evidence="1">The sequence shown here is derived from an EMBL/GenBank/DDBJ whole genome shotgun (WGS) entry which is preliminary data.</text>
</comment>
<reference evidence="1" key="2">
    <citation type="submission" date="2021-09" db="EMBL/GenBank/DDBJ databases">
        <authorList>
            <person name="Gilroy R."/>
        </authorList>
    </citation>
    <scope>NUCLEOTIDE SEQUENCE</scope>
    <source>
        <strain evidence="1">ChiGjej5B5-7349</strain>
    </source>
</reference>
<protein>
    <submittedName>
        <fullName evidence="1">Uncharacterized protein</fullName>
    </submittedName>
</protein>
<sequence length="104" mass="11800">MRARAVIVSMLRLESMTPLGRAAMTSELREDVYDIDRGLEDMIWRIVTRDADLSERSPLVDAKAAYSMFDGVFETALRDHLAGAIDWLRTRMATLLPELFARPA</sequence>
<dbReference type="EMBL" id="DYUK01000024">
    <property type="protein sequence ID" value="HJG79009.1"/>
    <property type="molecule type" value="Genomic_DNA"/>
</dbReference>
<dbReference type="AlphaFoldDB" id="A0A921MB46"/>
<gene>
    <name evidence="1" type="ORF">K8V08_01195</name>
</gene>
<evidence type="ECO:0000313" key="1">
    <source>
        <dbReference type="EMBL" id="HJG79009.1"/>
    </source>
</evidence>
<reference evidence="1" key="1">
    <citation type="journal article" date="2021" name="PeerJ">
        <title>Extensive microbial diversity within the chicken gut microbiome revealed by metagenomics and culture.</title>
        <authorList>
            <person name="Gilroy R."/>
            <person name="Ravi A."/>
            <person name="Getino M."/>
            <person name="Pursley I."/>
            <person name="Horton D.L."/>
            <person name="Alikhan N.F."/>
            <person name="Baker D."/>
            <person name="Gharbi K."/>
            <person name="Hall N."/>
            <person name="Watson M."/>
            <person name="Adriaenssens E.M."/>
            <person name="Foster-Nyarko E."/>
            <person name="Jarju S."/>
            <person name="Secka A."/>
            <person name="Antonio M."/>
            <person name="Oren A."/>
            <person name="Chaudhuri R.R."/>
            <person name="La Ragione R."/>
            <person name="Hildebrand F."/>
            <person name="Pallen M.J."/>
        </authorList>
    </citation>
    <scope>NUCLEOTIDE SEQUENCE</scope>
    <source>
        <strain evidence="1">ChiGjej5B5-7349</strain>
    </source>
</reference>
<proteinExistence type="predicted"/>